<gene>
    <name evidence="3" type="ORF">CQ12_37350</name>
</gene>
<proteinExistence type="inferred from homology"/>
<sequence>MRFTAEAREHIAAIYSYIRERNPIAATQVAARIRLAAERLTEFPRMGHVGRVPGTHEWVVRGLPYIIVYEIGLADPDEILVLGVFHAAQDREQE</sequence>
<dbReference type="STRING" id="280332.CQ12_37350"/>
<dbReference type="InterPro" id="IPR035093">
    <property type="entry name" value="RelE/ParE_toxin_dom_sf"/>
</dbReference>
<accession>A0A0R3L9D7</accession>
<dbReference type="RefSeq" id="WP_057837382.1">
    <property type="nucleotide sequence ID" value="NZ_LLXZ01000133.1"/>
</dbReference>
<evidence type="ECO:0008006" key="5">
    <source>
        <dbReference type="Google" id="ProtNLM"/>
    </source>
</evidence>
<evidence type="ECO:0000256" key="2">
    <source>
        <dbReference type="ARBA" id="ARBA00022649"/>
    </source>
</evidence>
<keyword evidence="2" id="KW-1277">Toxin-antitoxin system</keyword>
<dbReference type="Gene3D" id="3.30.2310.20">
    <property type="entry name" value="RelE-like"/>
    <property type="match status" value="1"/>
</dbReference>
<dbReference type="EMBL" id="LLXZ01000133">
    <property type="protein sequence ID" value="KRR04283.1"/>
    <property type="molecule type" value="Genomic_DNA"/>
</dbReference>
<dbReference type="Pfam" id="PF05016">
    <property type="entry name" value="ParE_toxin"/>
    <property type="match status" value="1"/>
</dbReference>
<protein>
    <recommendedName>
        <fullName evidence="5">Plasmid stabilization protein</fullName>
    </recommendedName>
</protein>
<organism evidence="3 4">
    <name type="scientific">Bradyrhizobium jicamae</name>
    <dbReference type="NCBI Taxonomy" id="280332"/>
    <lineage>
        <taxon>Bacteria</taxon>
        <taxon>Pseudomonadati</taxon>
        <taxon>Pseudomonadota</taxon>
        <taxon>Alphaproteobacteria</taxon>
        <taxon>Hyphomicrobiales</taxon>
        <taxon>Nitrobacteraceae</taxon>
        <taxon>Bradyrhizobium</taxon>
    </lineage>
</organism>
<comment type="similarity">
    <text evidence="1">Belongs to the RelE toxin family.</text>
</comment>
<dbReference type="InterPro" id="IPR007712">
    <property type="entry name" value="RelE/ParE_toxin"/>
</dbReference>
<reference evidence="3 4" key="1">
    <citation type="submission" date="2014-03" db="EMBL/GenBank/DDBJ databases">
        <title>Bradyrhizobium valentinum sp. nov., isolated from effective nodules of Lupinus mariae-josephae, a lupine endemic of basic-lime soils in Eastern Spain.</title>
        <authorList>
            <person name="Duran D."/>
            <person name="Rey L."/>
            <person name="Navarro A."/>
            <person name="Busquets A."/>
            <person name="Imperial J."/>
            <person name="Ruiz-Argueso T."/>
        </authorList>
    </citation>
    <scope>NUCLEOTIDE SEQUENCE [LARGE SCALE GENOMIC DNA]</scope>
    <source>
        <strain evidence="3 4">PAC68</strain>
    </source>
</reference>
<name>A0A0R3L9D7_9BRAD</name>
<dbReference type="Proteomes" id="UP000050863">
    <property type="component" value="Unassembled WGS sequence"/>
</dbReference>
<evidence type="ECO:0000313" key="4">
    <source>
        <dbReference type="Proteomes" id="UP000050863"/>
    </source>
</evidence>
<dbReference type="InterPro" id="IPR051803">
    <property type="entry name" value="TA_system_RelE-like_toxin"/>
</dbReference>
<keyword evidence="4" id="KW-1185">Reference proteome</keyword>
<dbReference type="PANTHER" id="PTHR33755">
    <property type="entry name" value="TOXIN PARE1-RELATED"/>
    <property type="match status" value="1"/>
</dbReference>
<evidence type="ECO:0000313" key="3">
    <source>
        <dbReference type="EMBL" id="KRR04283.1"/>
    </source>
</evidence>
<comment type="caution">
    <text evidence="3">The sequence shown here is derived from an EMBL/GenBank/DDBJ whole genome shotgun (WGS) entry which is preliminary data.</text>
</comment>
<evidence type="ECO:0000256" key="1">
    <source>
        <dbReference type="ARBA" id="ARBA00006226"/>
    </source>
</evidence>
<dbReference type="AlphaFoldDB" id="A0A0R3L9D7"/>